<dbReference type="AlphaFoldDB" id="A0A345XLA3"/>
<reference evidence="9 10" key="1">
    <citation type="submission" date="2018-07" db="EMBL/GenBank/DDBJ databases">
        <title>Draft genome of the type strain Streptomyces armeniacus ATCC 15676.</title>
        <authorList>
            <person name="Labana P."/>
            <person name="Gosse J.T."/>
            <person name="Boddy C.N."/>
        </authorList>
    </citation>
    <scope>NUCLEOTIDE SEQUENCE [LARGE SCALE GENOMIC DNA]</scope>
    <source>
        <strain evidence="9 10">ATCC 15676</strain>
    </source>
</reference>
<dbReference type="SUPFAM" id="SSF48264">
    <property type="entry name" value="Cytochrome P450"/>
    <property type="match status" value="1"/>
</dbReference>
<comment type="similarity">
    <text evidence="1 7">Belongs to the cytochrome P450 family.</text>
</comment>
<dbReference type="FunFam" id="1.10.630.10:FF:000018">
    <property type="entry name" value="Cytochrome P450 monooxygenase"/>
    <property type="match status" value="1"/>
</dbReference>
<dbReference type="PANTHER" id="PTHR46696">
    <property type="entry name" value="P450, PUTATIVE (EUROFUNG)-RELATED"/>
    <property type="match status" value="1"/>
</dbReference>
<evidence type="ECO:0000256" key="3">
    <source>
        <dbReference type="ARBA" id="ARBA00022723"/>
    </source>
</evidence>
<keyword evidence="5 7" id="KW-0408">Iron</keyword>
<accession>A0A345XLA3</accession>
<dbReference type="KEGG" id="sarm:DVA86_06900"/>
<evidence type="ECO:0000256" key="2">
    <source>
        <dbReference type="ARBA" id="ARBA00022617"/>
    </source>
</evidence>
<evidence type="ECO:0000256" key="4">
    <source>
        <dbReference type="ARBA" id="ARBA00023002"/>
    </source>
</evidence>
<organism evidence="9 10">
    <name type="scientific">Streptomyces armeniacus</name>
    <dbReference type="NCBI Taxonomy" id="83291"/>
    <lineage>
        <taxon>Bacteria</taxon>
        <taxon>Bacillati</taxon>
        <taxon>Actinomycetota</taxon>
        <taxon>Actinomycetes</taxon>
        <taxon>Kitasatosporales</taxon>
        <taxon>Streptomycetaceae</taxon>
        <taxon>Streptomyces</taxon>
    </lineage>
</organism>
<dbReference type="CDD" id="cd11030">
    <property type="entry name" value="CYP105-like"/>
    <property type="match status" value="1"/>
</dbReference>
<dbReference type="InterPro" id="IPR036396">
    <property type="entry name" value="Cyt_P450_sf"/>
</dbReference>
<evidence type="ECO:0000313" key="9">
    <source>
        <dbReference type="EMBL" id="AXK32419.1"/>
    </source>
</evidence>
<protein>
    <submittedName>
        <fullName evidence="9">Cytochrome P450</fullName>
    </submittedName>
</protein>
<dbReference type="GO" id="GO:0004497">
    <property type="term" value="F:monooxygenase activity"/>
    <property type="evidence" value="ECO:0007669"/>
    <property type="project" value="UniProtKB-KW"/>
</dbReference>
<dbReference type="InterPro" id="IPR001128">
    <property type="entry name" value="Cyt_P450"/>
</dbReference>
<dbReference type="Pfam" id="PF00067">
    <property type="entry name" value="p450"/>
    <property type="match status" value="2"/>
</dbReference>
<dbReference type="InterPro" id="IPR017972">
    <property type="entry name" value="Cyt_P450_CS"/>
</dbReference>
<dbReference type="PANTHER" id="PTHR46696:SF1">
    <property type="entry name" value="CYTOCHROME P450 YJIB-RELATED"/>
    <property type="match status" value="1"/>
</dbReference>
<feature type="region of interest" description="Disordered" evidence="8">
    <location>
        <begin position="1"/>
        <end position="28"/>
    </location>
</feature>
<sequence>MDDTVATSTATTTPPDFPMQRSCPMHPAPGQVALAEEKPVSRVTLPTGKTAWLIQGHDHVRTILNDPRVSVDRMQPGYPMLAEMDPKTLALLGKINNSLIGLDPPQHTVHRRMLINEFTVKRFRSMRPLLQQIVDDCIDDMLAVGSPVDLVQLLSLPVPSRMICGLLGVPYEDHDFFEKRTHVILDRKYDMPERVTAFLDLMGYIDKLVTRKEENPPDDDMIGRLVVKYREAGIYDHEHMLGLSMLMLMAGHETSASMISLGTLGLLQHPEQLELLKSDPSMAPRAIEELLRYWSIADIVSGSRVATEDIEIGGETIRKGEGVIALLSGGNRDGAMFPDPESLDLARGGRHHVAFGFGIHQCLGQNLVRLELEIVFNTLFRRLPDLRLAVTLEELEFKNTASIYGVHELPVAWGDA</sequence>
<dbReference type="EMBL" id="CP031320">
    <property type="protein sequence ID" value="AXK32419.1"/>
    <property type="molecule type" value="Genomic_DNA"/>
</dbReference>
<dbReference type="PRINTS" id="PR00385">
    <property type="entry name" value="P450"/>
</dbReference>
<evidence type="ECO:0000313" key="10">
    <source>
        <dbReference type="Proteomes" id="UP000254425"/>
    </source>
</evidence>
<dbReference type="GO" id="GO:0016705">
    <property type="term" value="F:oxidoreductase activity, acting on paired donors, with incorporation or reduction of molecular oxygen"/>
    <property type="evidence" value="ECO:0007669"/>
    <property type="project" value="InterPro"/>
</dbReference>
<dbReference type="Proteomes" id="UP000254425">
    <property type="component" value="Chromosome"/>
</dbReference>
<dbReference type="PROSITE" id="PS00086">
    <property type="entry name" value="CYTOCHROME_P450"/>
    <property type="match status" value="1"/>
</dbReference>
<feature type="compositionally biased region" description="Low complexity" evidence="8">
    <location>
        <begin position="1"/>
        <end position="13"/>
    </location>
</feature>
<dbReference type="RefSeq" id="WP_208876605.1">
    <property type="nucleotide sequence ID" value="NZ_CP031320.1"/>
</dbReference>
<keyword evidence="2 7" id="KW-0349">Heme</keyword>
<evidence type="ECO:0000256" key="8">
    <source>
        <dbReference type="SAM" id="MobiDB-lite"/>
    </source>
</evidence>
<dbReference type="PRINTS" id="PR00359">
    <property type="entry name" value="BP450"/>
</dbReference>
<name>A0A345XLA3_9ACTN</name>
<evidence type="ECO:0000256" key="6">
    <source>
        <dbReference type="ARBA" id="ARBA00023033"/>
    </source>
</evidence>
<gene>
    <name evidence="9" type="ORF">DVA86_06900</name>
</gene>
<keyword evidence="3 7" id="KW-0479">Metal-binding</keyword>
<keyword evidence="6 7" id="KW-0503">Monooxygenase</keyword>
<keyword evidence="10" id="KW-1185">Reference proteome</keyword>
<dbReference type="GO" id="GO:0005506">
    <property type="term" value="F:iron ion binding"/>
    <property type="evidence" value="ECO:0007669"/>
    <property type="project" value="InterPro"/>
</dbReference>
<proteinExistence type="inferred from homology"/>
<dbReference type="Gene3D" id="1.10.630.10">
    <property type="entry name" value="Cytochrome P450"/>
    <property type="match status" value="1"/>
</dbReference>
<evidence type="ECO:0000256" key="1">
    <source>
        <dbReference type="ARBA" id="ARBA00010617"/>
    </source>
</evidence>
<keyword evidence="4 7" id="KW-0560">Oxidoreductase</keyword>
<dbReference type="GO" id="GO:0020037">
    <property type="term" value="F:heme binding"/>
    <property type="evidence" value="ECO:0007669"/>
    <property type="project" value="InterPro"/>
</dbReference>
<evidence type="ECO:0000256" key="5">
    <source>
        <dbReference type="ARBA" id="ARBA00023004"/>
    </source>
</evidence>
<dbReference type="InterPro" id="IPR002397">
    <property type="entry name" value="Cyt_P450_B"/>
</dbReference>
<evidence type="ECO:0000256" key="7">
    <source>
        <dbReference type="RuleBase" id="RU000461"/>
    </source>
</evidence>